<dbReference type="SUPFAM" id="SSF116734">
    <property type="entry name" value="DNA methylase specificity domain"/>
    <property type="match status" value="1"/>
</dbReference>
<keyword evidence="1" id="KW-0680">Restriction system</keyword>
<dbReference type="GO" id="GO:0009307">
    <property type="term" value="P:DNA restriction-modification system"/>
    <property type="evidence" value="ECO:0007669"/>
    <property type="project" value="UniProtKB-KW"/>
</dbReference>
<keyword evidence="2" id="KW-0238">DNA-binding</keyword>
<dbReference type="GO" id="GO:0003677">
    <property type="term" value="F:DNA binding"/>
    <property type="evidence" value="ECO:0007669"/>
    <property type="project" value="UniProtKB-KW"/>
</dbReference>
<reference evidence="3 4" key="1">
    <citation type="journal article" date="2014" name="Genome Announc.">
        <title>Draft genome sequences of eight enterohepatic helicobacter species isolated from both laboratory and wild rodents.</title>
        <authorList>
            <person name="Sheh A."/>
            <person name="Shen Z."/>
            <person name="Fox J.G."/>
        </authorList>
    </citation>
    <scope>NUCLEOTIDE SEQUENCE [LARGE SCALE GENOMIC DNA]</scope>
    <source>
        <strain evidence="3 4">MIT-03-7007</strain>
    </source>
</reference>
<comment type="caution">
    <text evidence="3">The sequence shown here is derived from an EMBL/GenBank/DDBJ whole genome shotgun (WGS) entry which is preliminary data.</text>
</comment>
<protein>
    <submittedName>
        <fullName evidence="3">Uncharacterized protein</fullName>
    </submittedName>
</protein>
<evidence type="ECO:0000313" key="3">
    <source>
        <dbReference type="EMBL" id="TLE14189.1"/>
    </source>
</evidence>
<dbReference type="Proteomes" id="UP000029920">
    <property type="component" value="Unassembled WGS sequence"/>
</dbReference>
<gene>
    <name evidence="3" type="ORF">LS72_009070</name>
</gene>
<proteinExistence type="predicted"/>
<evidence type="ECO:0000256" key="1">
    <source>
        <dbReference type="ARBA" id="ARBA00022747"/>
    </source>
</evidence>
<organism evidence="3 4">
    <name type="scientific">Helicobacter apodemus</name>
    <dbReference type="NCBI Taxonomy" id="135569"/>
    <lineage>
        <taxon>Bacteria</taxon>
        <taxon>Pseudomonadati</taxon>
        <taxon>Campylobacterota</taxon>
        <taxon>Epsilonproteobacteria</taxon>
        <taxon>Campylobacterales</taxon>
        <taxon>Helicobacteraceae</taxon>
        <taxon>Helicobacter</taxon>
    </lineage>
</organism>
<dbReference type="AlphaFoldDB" id="A0A4U8UE93"/>
<evidence type="ECO:0000313" key="4">
    <source>
        <dbReference type="Proteomes" id="UP000029920"/>
    </source>
</evidence>
<dbReference type="EMBL" id="JRPC02000026">
    <property type="protein sequence ID" value="TLE14189.1"/>
    <property type="molecule type" value="Genomic_DNA"/>
</dbReference>
<sequence length="73" mass="8334">MAFVESDKENLIASTGFFVIRKTTKDSLKPFLMFLVKTKILQELLIRLTSGAIMPSINESNFLNFKIPLLEIQ</sequence>
<accession>A0A4U8UE93</accession>
<evidence type="ECO:0000256" key="2">
    <source>
        <dbReference type="ARBA" id="ARBA00023125"/>
    </source>
</evidence>
<dbReference type="Gene3D" id="3.90.220.20">
    <property type="entry name" value="DNA methylase specificity domains"/>
    <property type="match status" value="1"/>
</dbReference>
<name>A0A4U8UE93_9HELI</name>
<keyword evidence="4" id="KW-1185">Reference proteome</keyword>
<dbReference type="InterPro" id="IPR044946">
    <property type="entry name" value="Restrct_endonuc_typeI_TRD_sf"/>
</dbReference>